<protein>
    <submittedName>
        <fullName evidence="3">Thermonuclease family protein</fullName>
    </submittedName>
</protein>
<evidence type="ECO:0000313" key="3">
    <source>
        <dbReference type="EMBL" id="MBW6399536.1"/>
    </source>
</evidence>
<evidence type="ECO:0000256" key="1">
    <source>
        <dbReference type="SAM" id="SignalP"/>
    </source>
</evidence>
<proteinExistence type="predicted"/>
<sequence length="125" mass="13626">MTRASIIAAIAAITLATSAAAQSPLRVIDGDTIEVRGRIVRIIGLDAPEIHGRCPEETRLAIAARDRLAQLLAGRSEIRTRGRDRYGRTLGRVLDANGRDVARVLISEGLARPYDGRSRRQGWCP</sequence>
<feature type="signal peptide" evidence="1">
    <location>
        <begin position="1"/>
        <end position="21"/>
    </location>
</feature>
<keyword evidence="1" id="KW-0732">Signal</keyword>
<accession>A0ABS7AB52</accession>
<feature type="chain" id="PRO_5047094988" evidence="1">
    <location>
        <begin position="22"/>
        <end position="125"/>
    </location>
</feature>
<dbReference type="InterPro" id="IPR035437">
    <property type="entry name" value="SNase_OB-fold_sf"/>
</dbReference>
<dbReference type="SUPFAM" id="SSF50199">
    <property type="entry name" value="Staphylococcal nuclease"/>
    <property type="match status" value="1"/>
</dbReference>
<name>A0ABS7AB52_9PROT</name>
<gene>
    <name evidence="3" type="ORF">KPL78_16885</name>
</gene>
<organism evidence="3 4">
    <name type="scientific">Roseomonas alba</name>
    <dbReference type="NCBI Taxonomy" id="2846776"/>
    <lineage>
        <taxon>Bacteria</taxon>
        <taxon>Pseudomonadati</taxon>
        <taxon>Pseudomonadota</taxon>
        <taxon>Alphaproteobacteria</taxon>
        <taxon>Acetobacterales</taxon>
        <taxon>Roseomonadaceae</taxon>
        <taxon>Roseomonas</taxon>
    </lineage>
</organism>
<dbReference type="Proteomes" id="UP001196565">
    <property type="component" value="Unassembled WGS sequence"/>
</dbReference>
<evidence type="ECO:0000259" key="2">
    <source>
        <dbReference type="PROSITE" id="PS50830"/>
    </source>
</evidence>
<reference evidence="3 4" key="1">
    <citation type="submission" date="2021-07" db="EMBL/GenBank/DDBJ databases">
        <authorList>
            <person name="So Y."/>
        </authorList>
    </citation>
    <scope>NUCLEOTIDE SEQUENCE [LARGE SCALE GENOMIC DNA]</scope>
    <source>
        <strain evidence="3 4">HJA6</strain>
    </source>
</reference>
<evidence type="ECO:0000313" key="4">
    <source>
        <dbReference type="Proteomes" id="UP001196565"/>
    </source>
</evidence>
<feature type="domain" description="TNase-like" evidence="2">
    <location>
        <begin position="26"/>
        <end position="125"/>
    </location>
</feature>
<dbReference type="RefSeq" id="WP_219764136.1">
    <property type="nucleotide sequence ID" value="NZ_JAHYBZ010000005.1"/>
</dbReference>
<dbReference type="PROSITE" id="PS50830">
    <property type="entry name" value="TNASE_3"/>
    <property type="match status" value="1"/>
</dbReference>
<dbReference type="Gene3D" id="2.40.50.90">
    <property type="match status" value="1"/>
</dbReference>
<dbReference type="Pfam" id="PF00565">
    <property type="entry name" value="SNase"/>
    <property type="match status" value="1"/>
</dbReference>
<dbReference type="SMART" id="SM00318">
    <property type="entry name" value="SNc"/>
    <property type="match status" value="1"/>
</dbReference>
<dbReference type="EMBL" id="JAHYBZ010000005">
    <property type="protein sequence ID" value="MBW6399536.1"/>
    <property type="molecule type" value="Genomic_DNA"/>
</dbReference>
<keyword evidence="4" id="KW-1185">Reference proteome</keyword>
<comment type="caution">
    <text evidence="3">The sequence shown here is derived from an EMBL/GenBank/DDBJ whole genome shotgun (WGS) entry which is preliminary data.</text>
</comment>
<dbReference type="InterPro" id="IPR016071">
    <property type="entry name" value="Staphylococal_nuclease_OB-fold"/>
</dbReference>